<dbReference type="PANTHER" id="PTHR46438">
    <property type="entry name" value="ALPHA/BETA-HYDROLASES SUPERFAMILY PROTEIN"/>
    <property type="match status" value="1"/>
</dbReference>
<evidence type="ECO:0000313" key="2">
    <source>
        <dbReference type="EMBL" id="AQZ95668.1"/>
    </source>
</evidence>
<keyword evidence="2" id="KW-0378">Hydrolase</keyword>
<dbReference type="RefSeq" id="WP_080050535.1">
    <property type="nucleotide sequence ID" value="NZ_CP020100.1"/>
</dbReference>
<dbReference type="AlphaFoldDB" id="A0A1V0B6W2"/>
<dbReference type="STRING" id="1931241.BVH74_13320"/>
<dbReference type="SUPFAM" id="SSF53474">
    <property type="entry name" value="alpha/beta-Hydrolases"/>
    <property type="match status" value="1"/>
</dbReference>
<sequence>MSIMQGILLGLLLVLLSLWLFSRFIAWRAQLASPPEGRFIRVMGHQLHYVEAGQGPAIVLIHGLSGVSRHFTYSLLDELARTHRVIALDRPGSGYSRRNPRSFAGLDVQADVVAAFCQALSLDKPLLVGHSLGGAVALATALRHPQLTRGLALIAPLICMPQSTPKVFAALNISQPWLRRLIANTVAVPLMLLQREKVLKMVFDPEPVPADYAQRGGGTLSLRPSHFLAAAEDLGALASRMPQLQAAYAGLSVPLAILYGRQDRILDPTEQTQTMLECLPQTSLELIDGGHMLPLTQPQQCLAFILRHDQKGTF</sequence>
<protein>
    <submittedName>
        <fullName evidence="2">Alpha/beta hydrolase</fullName>
    </submittedName>
</protein>
<dbReference type="Proteomes" id="UP000243488">
    <property type="component" value="Chromosome"/>
</dbReference>
<dbReference type="InterPro" id="IPR029058">
    <property type="entry name" value="AB_hydrolase_fold"/>
</dbReference>
<feature type="domain" description="AB hydrolase-1" evidence="1">
    <location>
        <begin position="56"/>
        <end position="296"/>
    </location>
</feature>
<evidence type="ECO:0000259" key="1">
    <source>
        <dbReference type="Pfam" id="PF00561"/>
    </source>
</evidence>
<gene>
    <name evidence="2" type="ORF">BVH74_13320</name>
</gene>
<dbReference type="PRINTS" id="PR00111">
    <property type="entry name" value="ABHYDROLASE"/>
</dbReference>
<dbReference type="EMBL" id="CP020100">
    <property type="protein sequence ID" value="AQZ95668.1"/>
    <property type="molecule type" value="Genomic_DNA"/>
</dbReference>
<dbReference type="GO" id="GO:0016787">
    <property type="term" value="F:hydrolase activity"/>
    <property type="evidence" value="ECO:0007669"/>
    <property type="project" value="UniProtKB-KW"/>
</dbReference>
<dbReference type="KEGG" id="ppha:BVH74_13320"/>
<keyword evidence="3" id="KW-1185">Reference proteome</keyword>
<dbReference type="PANTHER" id="PTHR46438:SF11">
    <property type="entry name" value="LIPASE-RELATED"/>
    <property type="match status" value="1"/>
</dbReference>
<name>A0A1V0B6W2_9GAMM</name>
<organism evidence="2 3">
    <name type="scientific">Halopseudomonas phragmitis</name>
    <dbReference type="NCBI Taxonomy" id="1931241"/>
    <lineage>
        <taxon>Bacteria</taxon>
        <taxon>Pseudomonadati</taxon>
        <taxon>Pseudomonadota</taxon>
        <taxon>Gammaproteobacteria</taxon>
        <taxon>Pseudomonadales</taxon>
        <taxon>Pseudomonadaceae</taxon>
        <taxon>Halopseudomonas</taxon>
    </lineage>
</organism>
<accession>A0A1V0B6W2</accession>
<dbReference type="Pfam" id="PF00561">
    <property type="entry name" value="Abhydrolase_1"/>
    <property type="match status" value="1"/>
</dbReference>
<dbReference type="Gene3D" id="3.40.50.1820">
    <property type="entry name" value="alpha/beta hydrolase"/>
    <property type="match status" value="1"/>
</dbReference>
<evidence type="ECO:0000313" key="3">
    <source>
        <dbReference type="Proteomes" id="UP000243488"/>
    </source>
</evidence>
<reference evidence="2 3" key="1">
    <citation type="submission" date="2017-03" db="EMBL/GenBank/DDBJ databases">
        <title>Complete genome sequence of the novel DNRA strain Pseudomonas sp. S-6-2 isolated from Chinese polluted river sediment. Journal of Biotechnology.</title>
        <authorList>
            <person name="Li J."/>
            <person name="Xiang F."/>
            <person name="Wang L."/>
            <person name="Xi L."/>
            <person name="Liu J."/>
        </authorList>
    </citation>
    <scope>NUCLEOTIDE SEQUENCE [LARGE SCALE GENOMIC DNA]</scope>
    <source>
        <strain evidence="2 3">S-6-2</strain>
    </source>
</reference>
<dbReference type="InterPro" id="IPR000073">
    <property type="entry name" value="AB_hydrolase_1"/>
</dbReference>
<proteinExistence type="predicted"/>